<evidence type="ECO:0000256" key="1">
    <source>
        <dbReference type="SAM" id="SignalP"/>
    </source>
</evidence>
<reference evidence="2 3" key="1">
    <citation type="submission" date="2017-09" db="EMBL/GenBank/DDBJ databases">
        <title>Depth-based differentiation of microbial function through sediment-hosted aquifers and enrichment of novel symbionts in the deep terrestrial subsurface.</title>
        <authorList>
            <person name="Probst A.J."/>
            <person name="Ladd B."/>
            <person name="Jarett J.K."/>
            <person name="Geller-Mcgrath D.E."/>
            <person name="Sieber C.M."/>
            <person name="Emerson J.B."/>
            <person name="Anantharaman K."/>
            <person name="Thomas B.C."/>
            <person name="Malmstrom R."/>
            <person name="Stieglmeier M."/>
            <person name="Klingl A."/>
            <person name="Woyke T."/>
            <person name="Ryan C.M."/>
            <person name="Banfield J.F."/>
        </authorList>
    </citation>
    <scope>NUCLEOTIDE SEQUENCE [LARGE SCALE GENOMIC DNA]</scope>
    <source>
        <strain evidence="2">CG17_big_fil_post_rev_8_21_14_2_50_48_46</strain>
    </source>
</reference>
<gene>
    <name evidence="2" type="ORF">COW36_02985</name>
</gene>
<protein>
    <recommendedName>
        <fullName evidence="4">Lipoprotein</fullName>
    </recommendedName>
</protein>
<name>A0A2M7GAC2_9BACT</name>
<keyword evidence="1" id="KW-0732">Signal</keyword>
<proteinExistence type="predicted"/>
<accession>A0A2M7GAC2</accession>
<feature type="chain" id="PRO_5014921791" description="Lipoprotein" evidence="1">
    <location>
        <begin position="25"/>
        <end position="271"/>
    </location>
</feature>
<dbReference type="Proteomes" id="UP000231019">
    <property type="component" value="Unassembled WGS sequence"/>
</dbReference>
<comment type="caution">
    <text evidence="2">The sequence shown here is derived from an EMBL/GenBank/DDBJ whole genome shotgun (WGS) entry which is preliminary data.</text>
</comment>
<dbReference type="PROSITE" id="PS51257">
    <property type="entry name" value="PROKAR_LIPOPROTEIN"/>
    <property type="match status" value="1"/>
</dbReference>
<feature type="signal peptide" evidence="1">
    <location>
        <begin position="1"/>
        <end position="24"/>
    </location>
</feature>
<organism evidence="2 3">
    <name type="scientific">bacterium (Candidatus Blackallbacteria) CG17_big_fil_post_rev_8_21_14_2_50_48_46</name>
    <dbReference type="NCBI Taxonomy" id="2014261"/>
    <lineage>
        <taxon>Bacteria</taxon>
        <taxon>Candidatus Blackallbacteria</taxon>
    </lineage>
</organism>
<evidence type="ECO:0000313" key="2">
    <source>
        <dbReference type="EMBL" id="PIW19093.1"/>
    </source>
</evidence>
<dbReference type="AlphaFoldDB" id="A0A2M7GAC2"/>
<evidence type="ECO:0008006" key="4">
    <source>
        <dbReference type="Google" id="ProtNLM"/>
    </source>
</evidence>
<evidence type="ECO:0000313" key="3">
    <source>
        <dbReference type="Proteomes" id="UP000231019"/>
    </source>
</evidence>
<dbReference type="EMBL" id="PFFQ01000006">
    <property type="protein sequence ID" value="PIW19093.1"/>
    <property type="molecule type" value="Genomic_DNA"/>
</dbReference>
<sequence>MKKPSMFLLFSLLFLSCTSTPVKTELAANQPSTAPELEKGLSLNLPNDKTLPAQASDKRNKTVIQAKAITGKIKAPFKDKDLPIEISDYSFNVGTDTNKNGAEDEHGKGMVDISGHGKHAIEINQEDFPVMDNQDDVMVVVDKTTGNTRTYSADQDQFNYKISDGSNTLTINTNADGTWMVNGEGASTPAEVVKLALKSPVLSGASIHGLASLYMLMKNTNQIPVELNKATLSAVDCGGNGGTQLQAPIGNPLPLVQAGLEALIQQATAAN</sequence>